<protein>
    <recommendedName>
        <fullName evidence="4">Prepilin-type N-terminal cleavage/methylation domain-containing protein</fullName>
    </recommendedName>
</protein>
<keyword evidence="1" id="KW-1133">Transmembrane helix</keyword>
<feature type="transmembrane region" description="Helical" evidence="1">
    <location>
        <begin position="7"/>
        <end position="30"/>
    </location>
</feature>
<evidence type="ECO:0000313" key="3">
    <source>
        <dbReference type="Proteomes" id="UP000178870"/>
    </source>
</evidence>
<gene>
    <name evidence="2" type="ORF">A2803_01710</name>
</gene>
<dbReference type="Proteomes" id="UP000178870">
    <property type="component" value="Unassembled WGS sequence"/>
</dbReference>
<organism evidence="2 3">
    <name type="scientific">Candidatus Woesebacteria bacterium RIFCSPHIGHO2_01_FULL_44_21</name>
    <dbReference type="NCBI Taxonomy" id="1802503"/>
    <lineage>
        <taxon>Bacteria</taxon>
        <taxon>Candidatus Woeseibacteriota</taxon>
    </lineage>
</organism>
<keyword evidence="1" id="KW-0472">Membrane</keyword>
<reference evidence="2 3" key="1">
    <citation type="journal article" date="2016" name="Nat. Commun.">
        <title>Thousands of microbial genomes shed light on interconnected biogeochemical processes in an aquifer system.</title>
        <authorList>
            <person name="Anantharaman K."/>
            <person name="Brown C.T."/>
            <person name="Hug L.A."/>
            <person name="Sharon I."/>
            <person name="Castelle C.J."/>
            <person name="Probst A.J."/>
            <person name="Thomas B.C."/>
            <person name="Singh A."/>
            <person name="Wilkins M.J."/>
            <person name="Karaoz U."/>
            <person name="Brodie E.L."/>
            <person name="Williams K.H."/>
            <person name="Hubbard S.S."/>
            <person name="Banfield J.F."/>
        </authorList>
    </citation>
    <scope>NUCLEOTIDE SEQUENCE [LARGE SCALE GENOMIC DNA]</scope>
</reference>
<dbReference type="EMBL" id="MGGP01000029">
    <property type="protein sequence ID" value="OGM31172.1"/>
    <property type="molecule type" value="Genomic_DNA"/>
</dbReference>
<sequence length="143" mass="15103">MKSKGLTYIELILVIGIMLTLSILTASFYARFITQNATANTTDRIVGAFTKAQMYAMMGKNNSNWGVNFGSATVTMYQGNSFGTRNSALDESFSVNSNVAISGFSDINYARATGLPSVAATISIQGGNNSDTVTVNSQGVASK</sequence>
<comment type="caution">
    <text evidence="2">The sequence shown here is derived from an EMBL/GenBank/DDBJ whole genome shotgun (WGS) entry which is preliminary data.</text>
</comment>
<evidence type="ECO:0008006" key="4">
    <source>
        <dbReference type="Google" id="ProtNLM"/>
    </source>
</evidence>
<keyword evidence="1" id="KW-0812">Transmembrane</keyword>
<evidence type="ECO:0000256" key="1">
    <source>
        <dbReference type="SAM" id="Phobius"/>
    </source>
</evidence>
<name>A0A1F7YV22_9BACT</name>
<dbReference type="AlphaFoldDB" id="A0A1F7YV22"/>
<evidence type="ECO:0000313" key="2">
    <source>
        <dbReference type="EMBL" id="OGM31172.1"/>
    </source>
</evidence>
<accession>A0A1F7YV22</accession>
<proteinExistence type="predicted"/>